<feature type="domain" description="Type II secretion system protein GspF" evidence="7">
    <location>
        <begin position="145"/>
        <end position="269"/>
    </location>
</feature>
<sequence length="312" mass="32458">MTALVVVGIVAVAGALAIAGVLAVGLHRSRVPLSRLDPDAAPAATRLAGAAEDANALAERLIDRSGRRHLLEAALERAGVALKPADLVVVTGVGAVVAGGIGAVLGGPVLAVLLAALAPLVAKVVIDRLRTRRQTAFADQLDDSLQLMASSLRAGHSVLRAVDAVSKDTEAPTSEEFARVVNETRVGRDLGVALEEVVDRTGSQDFEWVVQAIGIHREVGGNLAEILDRVSGTIRERNQLRRHARSLSAEGRISGIVLISMPFAVFLLVSFVAPGYTGALTGTGTGRLLLALALGLLLVGGLWLRSTVKVKF</sequence>
<dbReference type="Proteomes" id="UP000219482">
    <property type="component" value="Unassembled WGS sequence"/>
</dbReference>
<evidence type="ECO:0000256" key="5">
    <source>
        <dbReference type="ARBA" id="ARBA00023136"/>
    </source>
</evidence>
<feature type="transmembrane region" description="Helical" evidence="6">
    <location>
        <begin position="85"/>
        <end position="103"/>
    </location>
</feature>
<proteinExistence type="predicted"/>
<dbReference type="GO" id="GO:0005886">
    <property type="term" value="C:plasma membrane"/>
    <property type="evidence" value="ECO:0007669"/>
    <property type="project" value="UniProtKB-SubCell"/>
</dbReference>
<feature type="transmembrane region" description="Helical" evidence="6">
    <location>
        <begin position="285"/>
        <end position="304"/>
    </location>
</feature>
<evidence type="ECO:0000256" key="6">
    <source>
        <dbReference type="SAM" id="Phobius"/>
    </source>
</evidence>
<evidence type="ECO:0000256" key="3">
    <source>
        <dbReference type="ARBA" id="ARBA00022692"/>
    </source>
</evidence>
<keyword evidence="3 6" id="KW-0812">Transmembrane</keyword>
<evidence type="ECO:0000256" key="1">
    <source>
        <dbReference type="ARBA" id="ARBA00004651"/>
    </source>
</evidence>
<feature type="transmembrane region" description="Helical" evidence="6">
    <location>
        <begin position="6"/>
        <end position="26"/>
    </location>
</feature>
<name>A0A286H639_9ACTN</name>
<dbReference type="InterPro" id="IPR042094">
    <property type="entry name" value="T2SS_GspF_sf"/>
</dbReference>
<keyword evidence="5 6" id="KW-0472">Membrane</keyword>
<dbReference type="OrthoDB" id="597333at2"/>
<dbReference type="PANTHER" id="PTHR35007">
    <property type="entry name" value="INTEGRAL MEMBRANE PROTEIN-RELATED"/>
    <property type="match status" value="1"/>
</dbReference>
<feature type="transmembrane region" description="Helical" evidence="6">
    <location>
        <begin position="251"/>
        <end position="273"/>
    </location>
</feature>
<protein>
    <submittedName>
        <fullName evidence="8">Tight adherence protein B</fullName>
    </submittedName>
</protein>
<comment type="subcellular location">
    <subcellularLocation>
        <location evidence="1">Cell membrane</location>
        <topology evidence="1">Multi-pass membrane protein</topology>
    </subcellularLocation>
</comment>
<organism evidence="8 9">
    <name type="scientific">Blastococcus haudaquaticus</name>
    <dbReference type="NCBI Taxonomy" id="1938745"/>
    <lineage>
        <taxon>Bacteria</taxon>
        <taxon>Bacillati</taxon>
        <taxon>Actinomycetota</taxon>
        <taxon>Actinomycetes</taxon>
        <taxon>Geodermatophilales</taxon>
        <taxon>Geodermatophilaceae</taxon>
        <taxon>Blastococcus</taxon>
    </lineage>
</organism>
<dbReference type="Gene3D" id="1.20.81.30">
    <property type="entry name" value="Type II secretion system (T2SS), domain F"/>
    <property type="match status" value="1"/>
</dbReference>
<dbReference type="EMBL" id="OCNK01000005">
    <property type="protein sequence ID" value="SOE02936.1"/>
    <property type="molecule type" value="Genomic_DNA"/>
</dbReference>
<keyword evidence="4 6" id="KW-1133">Transmembrane helix</keyword>
<gene>
    <name evidence="8" type="ORF">SAMN06272739_3897</name>
</gene>
<evidence type="ECO:0000313" key="8">
    <source>
        <dbReference type="EMBL" id="SOE02936.1"/>
    </source>
</evidence>
<evidence type="ECO:0000259" key="7">
    <source>
        <dbReference type="Pfam" id="PF00482"/>
    </source>
</evidence>
<keyword evidence="9" id="KW-1185">Reference proteome</keyword>
<dbReference type="PANTHER" id="PTHR35007:SF1">
    <property type="entry name" value="PILUS ASSEMBLY PROTEIN"/>
    <property type="match status" value="1"/>
</dbReference>
<evidence type="ECO:0000313" key="9">
    <source>
        <dbReference type="Proteomes" id="UP000219482"/>
    </source>
</evidence>
<feature type="transmembrane region" description="Helical" evidence="6">
    <location>
        <begin position="109"/>
        <end position="126"/>
    </location>
</feature>
<dbReference type="InterPro" id="IPR018076">
    <property type="entry name" value="T2SS_GspF_dom"/>
</dbReference>
<dbReference type="Pfam" id="PF00482">
    <property type="entry name" value="T2SSF"/>
    <property type="match status" value="1"/>
</dbReference>
<reference evidence="9" key="1">
    <citation type="submission" date="2017-09" db="EMBL/GenBank/DDBJ databases">
        <authorList>
            <person name="Varghese N."/>
            <person name="Submissions S."/>
        </authorList>
    </citation>
    <scope>NUCLEOTIDE SEQUENCE [LARGE SCALE GENOMIC DNA]</scope>
    <source>
        <strain evidence="9">DSM 44270</strain>
    </source>
</reference>
<dbReference type="AlphaFoldDB" id="A0A286H639"/>
<evidence type="ECO:0000256" key="2">
    <source>
        <dbReference type="ARBA" id="ARBA00022475"/>
    </source>
</evidence>
<dbReference type="RefSeq" id="WP_097185582.1">
    <property type="nucleotide sequence ID" value="NZ_OCNK01000005.1"/>
</dbReference>
<evidence type="ECO:0000256" key="4">
    <source>
        <dbReference type="ARBA" id="ARBA00022989"/>
    </source>
</evidence>
<accession>A0A286H639</accession>
<keyword evidence="2" id="KW-1003">Cell membrane</keyword>